<dbReference type="InterPro" id="IPR050194">
    <property type="entry name" value="Glycosyltransferase_grp1"/>
</dbReference>
<comment type="caution">
    <text evidence="3">The sequence shown here is derived from an EMBL/GenBank/DDBJ whole genome shotgun (WGS) entry which is preliminary data.</text>
</comment>
<evidence type="ECO:0000259" key="1">
    <source>
        <dbReference type="Pfam" id="PF00534"/>
    </source>
</evidence>
<accession>A0A0G0QTS7</accession>
<dbReference type="Pfam" id="PF00534">
    <property type="entry name" value="Glycos_transf_1"/>
    <property type="match status" value="1"/>
</dbReference>
<organism evidence="3 4">
    <name type="scientific">Candidatus Yanofskybacteria bacterium GW2011_GWE2_40_11</name>
    <dbReference type="NCBI Taxonomy" id="1619033"/>
    <lineage>
        <taxon>Bacteria</taxon>
        <taxon>Candidatus Yanofskyibacteriota</taxon>
    </lineage>
</organism>
<dbReference type="Proteomes" id="UP000034072">
    <property type="component" value="Unassembled WGS sequence"/>
</dbReference>
<dbReference type="PANTHER" id="PTHR45947:SF3">
    <property type="entry name" value="SULFOQUINOVOSYL TRANSFERASE SQD2"/>
    <property type="match status" value="1"/>
</dbReference>
<dbReference type="InterPro" id="IPR001296">
    <property type="entry name" value="Glyco_trans_1"/>
</dbReference>
<dbReference type="CDD" id="cd03801">
    <property type="entry name" value="GT4_PimA-like"/>
    <property type="match status" value="1"/>
</dbReference>
<evidence type="ECO:0000313" key="3">
    <source>
        <dbReference type="EMBL" id="KKR40731.1"/>
    </source>
</evidence>
<dbReference type="SUPFAM" id="SSF53756">
    <property type="entry name" value="UDP-Glycosyltransferase/glycogen phosphorylase"/>
    <property type="match status" value="1"/>
</dbReference>
<reference evidence="3 4" key="1">
    <citation type="journal article" date="2015" name="Nature">
        <title>rRNA introns, odd ribosomes, and small enigmatic genomes across a large radiation of phyla.</title>
        <authorList>
            <person name="Brown C.T."/>
            <person name="Hug L.A."/>
            <person name="Thomas B.C."/>
            <person name="Sharon I."/>
            <person name="Castelle C.J."/>
            <person name="Singh A."/>
            <person name="Wilkins M.J."/>
            <person name="Williams K.H."/>
            <person name="Banfield J.F."/>
        </authorList>
    </citation>
    <scope>NUCLEOTIDE SEQUENCE [LARGE SCALE GENOMIC DNA]</scope>
</reference>
<gene>
    <name evidence="3" type="ORF">UT75_C0005G0039</name>
</gene>
<dbReference type="InterPro" id="IPR028098">
    <property type="entry name" value="Glyco_trans_4-like_N"/>
</dbReference>
<dbReference type="Pfam" id="PF13439">
    <property type="entry name" value="Glyco_transf_4"/>
    <property type="match status" value="1"/>
</dbReference>
<feature type="domain" description="Glycosyl transferase family 1" evidence="1">
    <location>
        <begin position="202"/>
        <end position="368"/>
    </location>
</feature>
<name>A0A0G0QTS7_9BACT</name>
<dbReference type="AlphaFoldDB" id="A0A0G0QTS7"/>
<evidence type="ECO:0000313" key="4">
    <source>
        <dbReference type="Proteomes" id="UP000034072"/>
    </source>
</evidence>
<proteinExistence type="predicted"/>
<dbReference type="GO" id="GO:0016757">
    <property type="term" value="F:glycosyltransferase activity"/>
    <property type="evidence" value="ECO:0007669"/>
    <property type="project" value="InterPro"/>
</dbReference>
<protein>
    <submittedName>
        <fullName evidence="3">Glycosyltransferase</fullName>
    </submittedName>
</protein>
<feature type="domain" description="Glycosyltransferase subfamily 4-like N-terminal" evidence="2">
    <location>
        <begin position="18"/>
        <end position="194"/>
    </location>
</feature>
<dbReference type="EMBL" id="LBXZ01000005">
    <property type="protein sequence ID" value="KKR40731.1"/>
    <property type="molecule type" value="Genomic_DNA"/>
</dbReference>
<keyword evidence="3" id="KW-0808">Transferase</keyword>
<sequence>MTEKSKILICTGIFPPDIGGPASYAKTLGKKLTENGHQVIVLTYTNKWKVKEDDSLPFKIVRVWRRPPKVIKYLSYYLKARRLAKKADLVLALNSISAGYWAFKAAKSYKKKFIVKIVGDSAWEKAINTGKTYLMVNDFQKEPKRGKIGLLHKIQKKICENANAVIVPSEYLSGVVKGWGVYGEKIRVVYNGTDFKPLDIAREEARKKIGIAGNVIVSIGRLVPWKGFKMLIKIMPKLFEVGQFFRLVIIGDGPEKKVLESMVKNMGLDRKVFVVGAKTKDELALYLAASDVFVLNTGYEGFSHQILEVMAAGVPVITTAVGGNKEIINQGENGFMVRYNDEFNLIEAIKTLHNMPELKEKFIEEGKKTVAEFSLERMYGETVTLIEEVLLPNKFTNLK</sequence>
<dbReference type="PANTHER" id="PTHR45947">
    <property type="entry name" value="SULFOQUINOVOSYL TRANSFERASE SQD2"/>
    <property type="match status" value="1"/>
</dbReference>
<evidence type="ECO:0000259" key="2">
    <source>
        <dbReference type="Pfam" id="PF13439"/>
    </source>
</evidence>
<dbReference type="Gene3D" id="3.40.50.2000">
    <property type="entry name" value="Glycogen Phosphorylase B"/>
    <property type="match status" value="2"/>
</dbReference>